<reference evidence="8 9" key="1">
    <citation type="submission" date="2019-03" db="EMBL/GenBank/DDBJ databases">
        <title>Complete Genome Sequence of Allofrancisella frigidaquae Strain SYSU 10HL1970 Isolated from Water-Cooling Systems in China.</title>
        <authorList>
            <person name="Ohrman C."/>
            <person name="Uneklint I."/>
            <person name="Sjodin A."/>
        </authorList>
    </citation>
    <scope>NUCLEOTIDE SEQUENCE [LARGE SCALE GENOMIC DNA]</scope>
    <source>
        <strain evidence="8 9">SYSU 10HL1970</strain>
    </source>
</reference>
<name>A0A6M3HSM8_9GAMM</name>
<accession>A0A6M3HSM8</accession>
<sequence length="348" mass="40124">MQFAFLNSNKYAAINAMKATLGVAIAYLVGFYLGDFFEVKQMYLWMVITVLVVMSTQPNLGGALDKALMRFLGTVAGAIIAMIITVFLANKSLQMIMVLPFLMLSVYFAGASSKYSYAGTLAGITIIIIILNARPSVEIAIQRAEEISLGIAIALMVNRFVFPIRAETRIKQSYVKTVSQIRDFFEILFIERNQSHQKLRESIFLEFTKQLSLLKELKYEGSAKRVREYEKMGLYIRRIYRYMIVMYEYIEASLDPTLVAKLDQEPVFIAFKDYIMKSLSDIVYDIKKHKRISYKELLKFEKHIRPLIKDVELLNETDANFTFCIKMFLSSVKKLAIEHNYILQMSKH</sequence>
<dbReference type="RefSeq" id="WP_172106386.1">
    <property type="nucleotide sequence ID" value="NZ_CP038017.1"/>
</dbReference>
<dbReference type="EMBL" id="CP038017">
    <property type="protein sequence ID" value="QIV94183.1"/>
    <property type="molecule type" value="Genomic_DNA"/>
</dbReference>
<dbReference type="Proteomes" id="UP000503320">
    <property type="component" value="Chromosome"/>
</dbReference>
<evidence type="ECO:0000313" key="9">
    <source>
        <dbReference type="Proteomes" id="UP000503320"/>
    </source>
</evidence>
<evidence type="ECO:0000256" key="3">
    <source>
        <dbReference type="ARBA" id="ARBA00022475"/>
    </source>
</evidence>
<comment type="subcellular location">
    <subcellularLocation>
        <location evidence="1">Cell membrane</location>
        <topology evidence="1">Multi-pass membrane protein</topology>
    </subcellularLocation>
</comment>
<organism evidence="8 9">
    <name type="scientific">Allofrancisella frigidaquae</name>
    <dbReference type="NCBI Taxonomy" id="1085644"/>
    <lineage>
        <taxon>Bacteria</taxon>
        <taxon>Pseudomonadati</taxon>
        <taxon>Pseudomonadota</taxon>
        <taxon>Gammaproteobacteria</taxon>
        <taxon>Thiotrichales</taxon>
        <taxon>Francisellaceae</taxon>
        <taxon>Allofrancisella</taxon>
    </lineage>
</organism>
<dbReference type="Pfam" id="PF04632">
    <property type="entry name" value="FUSC"/>
    <property type="match status" value="1"/>
</dbReference>
<evidence type="ECO:0000256" key="5">
    <source>
        <dbReference type="ARBA" id="ARBA00022989"/>
    </source>
</evidence>
<keyword evidence="5 7" id="KW-1133">Transmembrane helix</keyword>
<keyword evidence="6 7" id="KW-0472">Membrane</keyword>
<gene>
    <name evidence="8" type="ORF">E3E15_01950</name>
</gene>
<dbReference type="InterPro" id="IPR006726">
    <property type="entry name" value="PHBA_efflux_AaeB/fusaric-R"/>
</dbReference>
<protein>
    <submittedName>
        <fullName evidence="8">FUSC family protein</fullName>
    </submittedName>
</protein>
<dbReference type="PANTHER" id="PTHR30509">
    <property type="entry name" value="P-HYDROXYBENZOIC ACID EFFLUX PUMP SUBUNIT-RELATED"/>
    <property type="match status" value="1"/>
</dbReference>
<evidence type="ECO:0000256" key="1">
    <source>
        <dbReference type="ARBA" id="ARBA00004651"/>
    </source>
</evidence>
<keyword evidence="4 7" id="KW-0812">Transmembrane</keyword>
<dbReference type="GO" id="GO:0022857">
    <property type="term" value="F:transmembrane transporter activity"/>
    <property type="evidence" value="ECO:0007669"/>
    <property type="project" value="InterPro"/>
</dbReference>
<evidence type="ECO:0000256" key="6">
    <source>
        <dbReference type="ARBA" id="ARBA00023136"/>
    </source>
</evidence>
<evidence type="ECO:0000313" key="8">
    <source>
        <dbReference type="EMBL" id="QIV94183.1"/>
    </source>
</evidence>
<dbReference type="KEGG" id="afri:E3E15_01950"/>
<dbReference type="GO" id="GO:0005886">
    <property type="term" value="C:plasma membrane"/>
    <property type="evidence" value="ECO:0007669"/>
    <property type="project" value="UniProtKB-SubCell"/>
</dbReference>
<dbReference type="AlphaFoldDB" id="A0A6M3HSM8"/>
<keyword evidence="2" id="KW-0813">Transport</keyword>
<feature type="transmembrane region" description="Helical" evidence="7">
    <location>
        <begin position="42"/>
        <end position="60"/>
    </location>
</feature>
<feature type="transmembrane region" description="Helical" evidence="7">
    <location>
        <begin position="93"/>
        <end position="110"/>
    </location>
</feature>
<keyword evidence="9" id="KW-1185">Reference proteome</keyword>
<evidence type="ECO:0000256" key="2">
    <source>
        <dbReference type="ARBA" id="ARBA00022448"/>
    </source>
</evidence>
<feature type="transmembrane region" description="Helical" evidence="7">
    <location>
        <begin position="67"/>
        <end position="87"/>
    </location>
</feature>
<proteinExistence type="predicted"/>
<keyword evidence="3" id="KW-1003">Cell membrane</keyword>
<dbReference type="PANTHER" id="PTHR30509:SF9">
    <property type="entry name" value="MULTIDRUG RESISTANCE PROTEIN MDTO"/>
    <property type="match status" value="1"/>
</dbReference>
<feature type="transmembrane region" description="Helical" evidence="7">
    <location>
        <begin position="12"/>
        <end position="30"/>
    </location>
</feature>
<evidence type="ECO:0000256" key="7">
    <source>
        <dbReference type="SAM" id="Phobius"/>
    </source>
</evidence>
<feature type="transmembrane region" description="Helical" evidence="7">
    <location>
        <begin position="117"/>
        <end position="135"/>
    </location>
</feature>
<evidence type="ECO:0000256" key="4">
    <source>
        <dbReference type="ARBA" id="ARBA00022692"/>
    </source>
</evidence>